<dbReference type="EMBL" id="JAWJZY010000006">
    <property type="protein sequence ID" value="MEE8659629.1"/>
    <property type="molecule type" value="Genomic_DNA"/>
</dbReference>
<comment type="catalytic activity">
    <reaction evidence="1">
        <text>Hydrolyzes the link between N-acetylmuramoyl residues and L-amino acid residues in certain cell-wall glycopeptides.</text>
        <dbReference type="EC" id="3.5.1.28"/>
    </reaction>
</comment>
<keyword evidence="5" id="KW-0961">Cell wall biogenesis/degradation</keyword>
<keyword evidence="4" id="KW-0378">Hydrolase</keyword>
<dbReference type="SMART" id="SM00644">
    <property type="entry name" value="Ami_2"/>
    <property type="match status" value="1"/>
</dbReference>
<dbReference type="InterPro" id="IPR036505">
    <property type="entry name" value="Amidase/PGRP_sf"/>
</dbReference>
<evidence type="ECO:0000256" key="2">
    <source>
        <dbReference type="ARBA" id="ARBA00007553"/>
    </source>
</evidence>
<comment type="caution">
    <text evidence="7">The sequence shown here is derived from an EMBL/GenBank/DDBJ whole genome shotgun (WGS) entry which is preliminary data.</text>
</comment>
<dbReference type="Gene3D" id="3.40.80.10">
    <property type="entry name" value="Peptidoglycan recognition protein-like"/>
    <property type="match status" value="1"/>
</dbReference>
<evidence type="ECO:0000256" key="3">
    <source>
        <dbReference type="ARBA" id="ARBA00011901"/>
    </source>
</evidence>
<feature type="domain" description="N-acetylmuramoyl-L-alanine amidase" evidence="6">
    <location>
        <begin position="32"/>
        <end position="183"/>
    </location>
</feature>
<evidence type="ECO:0000313" key="8">
    <source>
        <dbReference type="Proteomes" id="UP001312908"/>
    </source>
</evidence>
<dbReference type="SUPFAM" id="SSF55846">
    <property type="entry name" value="N-acetylmuramoyl-L-alanine amidase-like"/>
    <property type="match status" value="1"/>
</dbReference>
<dbReference type="SUPFAM" id="SSF47090">
    <property type="entry name" value="PGBD-like"/>
    <property type="match status" value="1"/>
</dbReference>
<evidence type="ECO:0000313" key="7">
    <source>
        <dbReference type="EMBL" id="MEE8659629.1"/>
    </source>
</evidence>
<dbReference type="PANTHER" id="PTHR30417:SF12">
    <property type="entry name" value="N-ACETYLMURAMOYL-L-ALANINE AMIDASE"/>
    <property type="match status" value="1"/>
</dbReference>
<evidence type="ECO:0000256" key="1">
    <source>
        <dbReference type="ARBA" id="ARBA00001561"/>
    </source>
</evidence>
<reference evidence="7 8" key="1">
    <citation type="submission" date="2023-10" db="EMBL/GenBank/DDBJ databases">
        <title>Sorlinia euscelidii gen. nov., sp. nov., an acetic acid bacteria isolated from the gut of Euscelidius variegatus emitter.</title>
        <authorList>
            <person name="Michoud G."/>
            <person name="Marasco R."/>
            <person name="Seferji K."/>
            <person name="Gonella E."/>
            <person name="Garuglieri E."/>
            <person name="Alma A."/>
            <person name="Mapelli F."/>
            <person name="Borin S."/>
            <person name="Daffonchio D."/>
            <person name="Crotti E."/>
        </authorList>
    </citation>
    <scope>NUCLEOTIDE SEQUENCE [LARGE SCALE GENOMIC DNA]</scope>
    <source>
        <strain evidence="7 8">EV16P</strain>
    </source>
</reference>
<evidence type="ECO:0000256" key="4">
    <source>
        <dbReference type="ARBA" id="ARBA00022801"/>
    </source>
</evidence>
<dbReference type="CDD" id="cd06583">
    <property type="entry name" value="PGRP"/>
    <property type="match status" value="1"/>
</dbReference>
<name>A0ABU7U452_9PROT</name>
<proteinExistence type="inferred from homology"/>
<dbReference type="InterPro" id="IPR002502">
    <property type="entry name" value="Amidase_domain"/>
</dbReference>
<dbReference type="Pfam" id="PF01510">
    <property type="entry name" value="Amidase_2"/>
    <property type="match status" value="1"/>
</dbReference>
<dbReference type="Proteomes" id="UP001312908">
    <property type="component" value="Unassembled WGS sequence"/>
</dbReference>
<dbReference type="EC" id="3.5.1.28" evidence="3"/>
<dbReference type="InterPro" id="IPR051206">
    <property type="entry name" value="NAMLAA_amidase_2"/>
</dbReference>
<protein>
    <recommendedName>
        <fullName evidence="3">N-acetylmuramoyl-L-alanine amidase</fullName>
        <ecNumber evidence="3">3.5.1.28</ecNumber>
    </recommendedName>
</protein>
<gene>
    <name evidence="7" type="ORF">DOFOFD_11525</name>
</gene>
<evidence type="ECO:0000256" key="5">
    <source>
        <dbReference type="ARBA" id="ARBA00023316"/>
    </source>
</evidence>
<keyword evidence="8" id="KW-1185">Reference proteome</keyword>
<organism evidence="7 8">
    <name type="scientific">Sorlinia euscelidii</name>
    <dbReference type="NCBI Taxonomy" id="3081148"/>
    <lineage>
        <taxon>Bacteria</taxon>
        <taxon>Pseudomonadati</taxon>
        <taxon>Pseudomonadota</taxon>
        <taxon>Alphaproteobacteria</taxon>
        <taxon>Acetobacterales</taxon>
        <taxon>Acetobacteraceae</taxon>
        <taxon>Sorlinia</taxon>
    </lineage>
</organism>
<evidence type="ECO:0000259" key="6">
    <source>
        <dbReference type="SMART" id="SM00644"/>
    </source>
</evidence>
<sequence>MSGSPGRITHCARLLFQKNRRKNNKMHKIIYNDFRSVSGFNNRQRFLVLHYTAANFLDSIAALTGPSVSVHYLVPDETDPSYRAAGYTDTQIFNLVDEKDRAWHAGISYWRGRNNLNDSSIGIEIVNLASDDHGVFTFPPFPEKQIAAVKELVKSILQRYPDISPRNIVAHSDIAPGRKSDPGPKFPWKELYDEGIGTWYDAEDKQKFLNVLSTSGLGMLRPSRCMILELLNRFGYDVSGASTSAGFTSLIRAVQLHYRPENYDGVLDDETIAIILSLAEKYPGS</sequence>
<comment type="similarity">
    <text evidence="2">Belongs to the N-acetylmuramoyl-L-alanine amidase 2 family.</text>
</comment>
<dbReference type="InterPro" id="IPR036365">
    <property type="entry name" value="PGBD-like_sf"/>
</dbReference>
<accession>A0ABU7U452</accession>
<dbReference type="InterPro" id="IPR036366">
    <property type="entry name" value="PGBDSf"/>
</dbReference>
<dbReference type="PANTHER" id="PTHR30417">
    <property type="entry name" value="N-ACETYLMURAMOYL-L-ALANINE AMIDASE AMID"/>
    <property type="match status" value="1"/>
</dbReference>
<dbReference type="Gene3D" id="1.10.101.10">
    <property type="entry name" value="PGBD-like superfamily/PGBD"/>
    <property type="match status" value="1"/>
</dbReference>